<dbReference type="Proteomes" id="UP000664369">
    <property type="component" value="Unassembled WGS sequence"/>
</dbReference>
<keyword evidence="2" id="KW-1185">Reference proteome</keyword>
<organism evidence="1 2">
    <name type="scientific">Hymenobacter negativus</name>
    <dbReference type="NCBI Taxonomy" id="2795026"/>
    <lineage>
        <taxon>Bacteria</taxon>
        <taxon>Pseudomonadati</taxon>
        <taxon>Bacteroidota</taxon>
        <taxon>Cytophagia</taxon>
        <taxon>Cytophagales</taxon>
        <taxon>Hymenobacteraceae</taxon>
        <taxon>Hymenobacter</taxon>
    </lineage>
</organism>
<evidence type="ECO:0000313" key="1">
    <source>
        <dbReference type="EMBL" id="MBO2007889.1"/>
    </source>
</evidence>
<evidence type="ECO:0008006" key="3">
    <source>
        <dbReference type="Google" id="ProtNLM"/>
    </source>
</evidence>
<dbReference type="EMBL" id="JAGETZ010000001">
    <property type="protein sequence ID" value="MBO2007889.1"/>
    <property type="molecule type" value="Genomic_DNA"/>
</dbReference>
<comment type="caution">
    <text evidence="1">The sequence shown here is derived from an EMBL/GenBank/DDBJ whole genome shotgun (WGS) entry which is preliminary data.</text>
</comment>
<accession>A0ABS3Q9G6</accession>
<evidence type="ECO:0000313" key="2">
    <source>
        <dbReference type="Proteomes" id="UP000664369"/>
    </source>
</evidence>
<reference evidence="1 2" key="1">
    <citation type="submission" date="2021-03" db="EMBL/GenBank/DDBJ databases">
        <authorList>
            <person name="Kim M.K."/>
        </authorList>
    </citation>
    <scope>NUCLEOTIDE SEQUENCE [LARGE SCALE GENOMIC DNA]</scope>
    <source>
        <strain evidence="1 2">BT442</strain>
    </source>
</reference>
<dbReference type="PROSITE" id="PS51257">
    <property type="entry name" value="PROKAR_LIPOPROTEIN"/>
    <property type="match status" value="1"/>
</dbReference>
<proteinExistence type="predicted"/>
<name>A0ABS3Q9G6_9BACT</name>
<protein>
    <recommendedName>
        <fullName evidence="3">DUF4377 domain-containing protein</fullName>
    </recommendedName>
</protein>
<dbReference type="RefSeq" id="WP_208173414.1">
    <property type="nucleotide sequence ID" value="NZ_JAGETZ010000001.1"/>
</dbReference>
<gene>
    <name evidence="1" type="ORF">J4E00_02425</name>
</gene>
<sequence length="137" mass="15215">MPQLFREGFATVLHNMSRHCVLLGVGLTASLSACAPATKGGTPLCAGYYVDETESASGKSVLFRKPEENYSVIVEGDLLEVQGNCFYIFATQRGNGQEVIYTVVNILENRGYYAQPVSKQYYDSLFKKTVMGYHFTF</sequence>